<accession>A0AB34IH32</accession>
<dbReference type="AlphaFoldDB" id="A0AB34IH32"/>
<dbReference type="Proteomes" id="UP001515480">
    <property type="component" value="Unassembled WGS sequence"/>
</dbReference>
<comment type="caution">
    <text evidence="2">The sequence shown here is derived from an EMBL/GenBank/DDBJ whole genome shotgun (WGS) entry which is preliminary data.</text>
</comment>
<dbReference type="EMBL" id="JBGBPQ010000025">
    <property type="protein sequence ID" value="KAL1499425.1"/>
    <property type="molecule type" value="Genomic_DNA"/>
</dbReference>
<gene>
    <name evidence="2" type="ORF">AB1Y20_011630</name>
</gene>
<feature type="region of interest" description="Disordered" evidence="1">
    <location>
        <begin position="111"/>
        <end position="130"/>
    </location>
</feature>
<sequence>MSNVPLGHAMGLRVHRELIGREMRAAAEWENLYGNEALTRHPDASQLQNLGKFEKLASMPMPLEVQLRMLQAQRVAQAATISKFEGRTYPHKAAYPVSALSVSIFGDAAWHSQRPDGRKPPGHPGSYEPLPCPQLDPFNTMRRFNVNGTCFHRVSMGAAHVEARNRARAMTSHLPKRAMSKLDGTVAQLTTPVGELAAASSRSIPGESPCNNDA</sequence>
<keyword evidence="3" id="KW-1185">Reference proteome</keyword>
<proteinExistence type="predicted"/>
<reference evidence="2 3" key="1">
    <citation type="journal article" date="2024" name="Science">
        <title>Giant polyketide synthase enzymes in the biosynthesis of giant marine polyether toxins.</title>
        <authorList>
            <person name="Fallon T.R."/>
            <person name="Shende V.V."/>
            <person name="Wierzbicki I.H."/>
            <person name="Pendleton A.L."/>
            <person name="Watervoot N.F."/>
            <person name="Auber R.P."/>
            <person name="Gonzalez D.J."/>
            <person name="Wisecaver J.H."/>
            <person name="Moore B.S."/>
        </authorList>
    </citation>
    <scope>NUCLEOTIDE SEQUENCE [LARGE SCALE GENOMIC DNA]</scope>
    <source>
        <strain evidence="2 3">12B1</strain>
    </source>
</reference>
<name>A0AB34IH32_PRYPA</name>
<evidence type="ECO:0000313" key="2">
    <source>
        <dbReference type="EMBL" id="KAL1499425.1"/>
    </source>
</evidence>
<protein>
    <submittedName>
        <fullName evidence="2">Uncharacterized protein</fullName>
    </submittedName>
</protein>
<evidence type="ECO:0000256" key="1">
    <source>
        <dbReference type="SAM" id="MobiDB-lite"/>
    </source>
</evidence>
<organism evidence="2 3">
    <name type="scientific">Prymnesium parvum</name>
    <name type="common">Toxic golden alga</name>
    <dbReference type="NCBI Taxonomy" id="97485"/>
    <lineage>
        <taxon>Eukaryota</taxon>
        <taxon>Haptista</taxon>
        <taxon>Haptophyta</taxon>
        <taxon>Prymnesiophyceae</taxon>
        <taxon>Prymnesiales</taxon>
        <taxon>Prymnesiaceae</taxon>
        <taxon>Prymnesium</taxon>
    </lineage>
</organism>
<evidence type="ECO:0000313" key="3">
    <source>
        <dbReference type="Proteomes" id="UP001515480"/>
    </source>
</evidence>